<sequence>MHHLAHCSLSAEGRVLDGFVISCADGTLMMRTEPGAAGGAFRAGDDVQVLVLDDVRGEVRYTGWVAKVRATSMQIADLELTSTLQKRKVARVRIAQTCTGVVTSPEGDTRSLTFVVLDISAHGMRVSTTAELAERDRIAFRFPARDRVVALDAEVLRSHRTNGRSTQCGCRFVGLVERDLDTLFRYVLQTQGTQRRTRLRA</sequence>
<feature type="domain" description="PilZ" evidence="1">
    <location>
        <begin position="85"/>
        <end position="189"/>
    </location>
</feature>
<keyword evidence="3" id="KW-1185">Reference proteome</keyword>
<evidence type="ECO:0000313" key="2">
    <source>
        <dbReference type="EMBL" id="NUU17239.1"/>
    </source>
</evidence>
<dbReference type="SUPFAM" id="SSF141371">
    <property type="entry name" value="PilZ domain-like"/>
    <property type="match status" value="1"/>
</dbReference>
<name>A0A7Y6A2D9_9CELL</name>
<dbReference type="GO" id="GO:0035438">
    <property type="term" value="F:cyclic-di-GMP binding"/>
    <property type="evidence" value="ECO:0007669"/>
    <property type="project" value="InterPro"/>
</dbReference>
<dbReference type="EMBL" id="JABMCI010000060">
    <property type="protein sequence ID" value="NUU17239.1"/>
    <property type="molecule type" value="Genomic_DNA"/>
</dbReference>
<dbReference type="Pfam" id="PF07238">
    <property type="entry name" value="PilZ"/>
    <property type="match status" value="1"/>
</dbReference>
<evidence type="ECO:0000313" key="3">
    <source>
        <dbReference type="Proteomes" id="UP000565724"/>
    </source>
</evidence>
<reference evidence="2 3" key="1">
    <citation type="submission" date="2020-05" db="EMBL/GenBank/DDBJ databases">
        <title>Genome Sequencing of Type Strains.</title>
        <authorList>
            <person name="Lemaire J.F."/>
            <person name="Inderbitzin P."/>
            <person name="Gregorio O.A."/>
            <person name="Collins S.B."/>
            <person name="Wespe N."/>
            <person name="Knight-Connoni V."/>
        </authorList>
    </citation>
    <scope>NUCLEOTIDE SEQUENCE [LARGE SCALE GENOMIC DNA]</scope>
    <source>
        <strain evidence="2 3">ATCC 25174</strain>
    </source>
</reference>
<dbReference type="Gene3D" id="2.40.10.220">
    <property type="entry name" value="predicted glycosyltransferase like domains"/>
    <property type="match status" value="1"/>
</dbReference>
<proteinExistence type="predicted"/>
<dbReference type="AlphaFoldDB" id="A0A7Y6A2D9"/>
<organism evidence="2 3">
    <name type="scientific">Cellulomonas humilata</name>
    <dbReference type="NCBI Taxonomy" id="144055"/>
    <lineage>
        <taxon>Bacteria</taxon>
        <taxon>Bacillati</taxon>
        <taxon>Actinomycetota</taxon>
        <taxon>Actinomycetes</taxon>
        <taxon>Micrococcales</taxon>
        <taxon>Cellulomonadaceae</taxon>
        <taxon>Cellulomonas</taxon>
    </lineage>
</organism>
<dbReference type="RefSeq" id="WP_175347136.1">
    <property type="nucleotide sequence ID" value="NZ_JABMCI010000060.1"/>
</dbReference>
<gene>
    <name evidence="2" type="ORF">HP550_08240</name>
</gene>
<comment type="caution">
    <text evidence="2">The sequence shown here is derived from an EMBL/GenBank/DDBJ whole genome shotgun (WGS) entry which is preliminary data.</text>
</comment>
<accession>A0A7Y6A2D9</accession>
<evidence type="ECO:0000259" key="1">
    <source>
        <dbReference type="Pfam" id="PF07238"/>
    </source>
</evidence>
<dbReference type="Proteomes" id="UP000565724">
    <property type="component" value="Unassembled WGS sequence"/>
</dbReference>
<dbReference type="InterPro" id="IPR009875">
    <property type="entry name" value="PilZ_domain"/>
</dbReference>
<protein>
    <submittedName>
        <fullName evidence="2">PilZ domain-containing protein</fullName>
    </submittedName>
</protein>